<sequence>MAAQAAVIGNNLQMRCSACNLSFPTAAVFSLHFRRVIHSHPIFCGQNQDQHPCGSSFYAVKSLIRHIRETHHARVQAPGMQGEQGHHEAPGMHGGEGHHEAGHHEDAGNNEENMIQDGAHGGDAEEDPLLRVENVDLGKSAAMMVLNLRQSALTTASIERIQDECYKMMINTRNLIKGKVIDFLRDENLIQLPSSRDLIRELDLANPFLPIKTLKQQLAYFAREMGLVLPVPLFLDYRPDSRLNPETNQYEPTQVAMTFEYIPIIETLKLILSNRKLRELIESEHPSEDGVLRSYLDGSRVKINDLIRLFPKTIRLQLNWDDLEVVNALGSKTTIHKLAAFYFSIQNFPQIENSQLSSVYLLALAYSEDIKEMKGFNKVLDPFLRDLKKLESEEGVALRIGDELLQVRATLTTLCADTLAAHDILGFLSPAARHFCRVCTVSRQQLHENCNAMGEPRTPQSHAAHIEQVKARPAFSTECGVKRDSPLRKAKYFSVTEDAPFDIFHDLLEGVSHLIIILALYTFVVRDKFFTMKQFNARVSAFNYGVPDKKNKPSVNLTEEQLKKKTLRKLNQNGIQMWCLVRVFGLLVPEVPENHPHLRLINLHQEIVLTLFSRELLPLHKDKVDDLITEHHTLFQALCANVQEIDEVEEPDDPEPEEEPAEGLILRPAARRIKAINKLHHMKHLKEQIEKFGPLILYWCARYEGRHHIFCKFAAICCNFINLPKTMAQMHQISTLCGVLNDSLRSQEIELHSSTELTVQDCEHSDLLLAKGLEGDSVILSVGSVVVAGEDFRPGLFVIADTSPCFALIQKVYVQDDQVYFVVLKWKTEEFVRRYCAYSVKPNPCSQAMLLDHKSLAKHGSYAPWNPFNQRAVFISPRFLIF</sequence>
<reference evidence="4" key="1">
    <citation type="submission" date="2025-08" db="UniProtKB">
        <authorList>
            <consortium name="RefSeq"/>
        </authorList>
    </citation>
    <scope>IDENTIFICATION</scope>
    <source>
        <tissue evidence="4">Total insect</tissue>
    </source>
</reference>
<organism evidence="4">
    <name type="scientific">Thrips palmi</name>
    <name type="common">Melon thrips</name>
    <dbReference type="NCBI Taxonomy" id="161013"/>
    <lineage>
        <taxon>Eukaryota</taxon>
        <taxon>Metazoa</taxon>
        <taxon>Ecdysozoa</taxon>
        <taxon>Arthropoda</taxon>
        <taxon>Hexapoda</taxon>
        <taxon>Insecta</taxon>
        <taxon>Pterygota</taxon>
        <taxon>Neoptera</taxon>
        <taxon>Paraneoptera</taxon>
        <taxon>Thysanoptera</taxon>
        <taxon>Terebrantia</taxon>
        <taxon>Thripoidea</taxon>
        <taxon>Thripidae</taxon>
        <taxon>Thrips</taxon>
    </lineage>
</organism>
<evidence type="ECO:0000313" key="4">
    <source>
        <dbReference type="RefSeq" id="XP_034255507.1"/>
    </source>
</evidence>
<gene>
    <name evidence="4" type="primary">LOC117653747</name>
</gene>
<evidence type="ECO:0000259" key="2">
    <source>
        <dbReference type="PROSITE" id="PS00028"/>
    </source>
</evidence>
<proteinExistence type="predicted"/>
<accession>A0A6P9ABJ1</accession>
<dbReference type="Proteomes" id="UP000515158">
    <property type="component" value="Unplaced"/>
</dbReference>
<dbReference type="KEGG" id="tpal:117653747"/>
<dbReference type="OrthoDB" id="8192917at2759"/>
<dbReference type="RefSeq" id="XP_034255507.1">
    <property type="nucleotide sequence ID" value="XM_034399616.1"/>
</dbReference>
<dbReference type="InParanoid" id="A0A6P9ABJ1"/>
<dbReference type="PANTHER" id="PTHR31912:SF34">
    <property type="entry name" value="NOTOCHORD-RELATED PROTEIN"/>
    <property type="match status" value="1"/>
</dbReference>
<feature type="region of interest" description="Disordered" evidence="1">
    <location>
        <begin position="75"/>
        <end position="128"/>
    </location>
</feature>
<name>A0A6P9ABJ1_THRPL</name>
<evidence type="ECO:0000256" key="1">
    <source>
        <dbReference type="SAM" id="MobiDB-lite"/>
    </source>
</evidence>
<dbReference type="GeneID" id="117653747"/>
<evidence type="ECO:0000313" key="3">
    <source>
        <dbReference type="Proteomes" id="UP000515158"/>
    </source>
</evidence>
<dbReference type="PANTHER" id="PTHR31912">
    <property type="entry name" value="IP13529P"/>
    <property type="match status" value="1"/>
</dbReference>
<dbReference type="InterPro" id="IPR013087">
    <property type="entry name" value="Znf_C2H2_type"/>
</dbReference>
<dbReference type="PROSITE" id="PS00028">
    <property type="entry name" value="ZINC_FINGER_C2H2_1"/>
    <property type="match status" value="1"/>
</dbReference>
<keyword evidence="3" id="KW-1185">Reference proteome</keyword>
<protein>
    <submittedName>
        <fullName evidence="4">Uncharacterized protein LOC117653747</fullName>
    </submittedName>
</protein>
<feature type="compositionally biased region" description="Basic and acidic residues" evidence="1">
    <location>
        <begin position="84"/>
        <end position="107"/>
    </location>
</feature>
<dbReference type="AlphaFoldDB" id="A0A6P9ABJ1"/>
<feature type="domain" description="C2H2-type" evidence="2">
    <location>
        <begin position="16"/>
        <end position="38"/>
    </location>
</feature>